<dbReference type="PROSITE" id="PS50109">
    <property type="entry name" value="HIS_KIN"/>
    <property type="match status" value="1"/>
</dbReference>
<evidence type="ECO:0000256" key="2">
    <source>
        <dbReference type="ARBA" id="ARBA00004429"/>
    </source>
</evidence>
<evidence type="ECO:0000313" key="21">
    <source>
        <dbReference type="Proteomes" id="UP000027432"/>
    </source>
</evidence>
<feature type="coiled-coil region" evidence="17">
    <location>
        <begin position="316"/>
        <end position="350"/>
    </location>
</feature>
<dbReference type="PRINTS" id="PR00344">
    <property type="entry name" value="BCTRLSENSOR"/>
</dbReference>
<keyword evidence="5" id="KW-0997">Cell inner membrane</keyword>
<dbReference type="STRING" id="1353537.TP2_02155"/>
<dbReference type="eggNOG" id="COG4191">
    <property type="taxonomic scope" value="Bacteria"/>
</dbReference>
<dbReference type="InterPro" id="IPR036097">
    <property type="entry name" value="HisK_dim/P_sf"/>
</dbReference>
<dbReference type="SUPFAM" id="SSF55874">
    <property type="entry name" value="ATPase domain of HSP90 chaperone/DNA topoisomerase II/histidine kinase"/>
    <property type="match status" value="1"/>
</dbReference>
<proteinExistence type="predicted"/>
<evidence type="ECO:0000313" key="20">
    <source>
        <dbReference type="EMBL" id="KEO56351.1"/>
    </source>
</evidence>
<keyword evidence="9" id="KW-0547">Nucleotide-binding</keyword>
<dbReference type="GO" id="GO:0005886">
    <property type="term" value="C:plasma membrane"/>
    <property type="evidence" value="ECO:0007669"/>
    <property type="project" value="UniProtKB-SubCell"/>
</dbReference>
<evidence type="ECO:0000256" key="14">
    <source>
        <dbReference type="ARBA" id="ARBA00023136"/>
    </source>
</evidence>
<dbReference type="Gene3D" id="3.30.450.20">
    <property type="entry name" value="PAS domain"/>
    <property type="match status" value="1"/>
</dbReference>
<dbReference type="FunFam" id="1.10.287.130:FF:000049">
    <property type="entry name" value="C4-dicarboxylate transport sensor protein DctB"/>
    <property type="match status" value="1"/>
</dbReference>
<keyword evidence="6" id="KW-0597">Phosphoprotein</keyword>
<evidence type="ECO:0000256" key="13">
    <source>
        <dbReference type="ARBA" id="ARBA00023012"/>
    </source>
</evidence>
<evidence type="ECO:0000256" key="8">
    <source>
        <dbReference type="ARBA" id="ARBA00022692"/>
    </source>
</evidence>
<evidence type="ECO:0000256" key="7">
    <source>
        <dbReference type="ARBA" id="ARBA00022679"/>
    </source>
</evidence>
<evidence type="ECO:0000256" key="17">
    <source>
        <dbReference type="SAM" id="Coils"/>
    </source>
</evidence>
<keyword evidence="13" id="KW-0902">Two-component regulatory system</keyword>
<keyword evidence="10" id="KW-0418">Kinase</keyword>
<dbReference type="CDD" id="cd18773">
    <property type="entry name" value="PDC1_HK_sensor"/>
    <property type="match status" value="1"/>
</dbReference>
<dbReference type="GO" id="GO:0005524">
    <property type="term" value="F:ATP binding"/>
    <property type="evidence" value="ECO:0007669"/>
    <property type="project" value="UniProtKB-KW"/>
</dbReference>
<dbReference type="CDD" id="cd00082">
    <property type="entry name" value="HisKA"/>
    <property type="match status" value="1"/>
</dbReference>
<evidence type="ECO:0000256" key="10">
    <source>
        <dbReference type="ARBA" id="ARBA00022777"/>
    </source>
</evidence>
<feature type="domain" description="Histidine kinase" evidence="19">
    <location>
        <begin position="359"/>
        <end position="572"/>
    </location>
</feature>
<evidence type="ECO:0000256" key="6">
    <source>
        <dbReference type="ARBA" id="ARBA00022553"/>
    </source>
</evidence>
<keyword evidence="7" id="KW-0808">Transferase</keyword>
<comment type="subcellular location">
    <subcellularLocation>
        <location evidence="2">Cell inner membrane</location>
        <topology evidence="2">Multi-pass membrane protein</topology>
    </subcellularLocation>
</comment>
<organism evidence="20 21">
    <name type="scientific">Thioclava pacifica DSM 10166</name>
    <dbReference type="NCBI Taxonomy" id="1353537"/>
    <lineage>
        <taxon>Bacteria</taxon>
        <taxon>Pseudomonadati</taxon>
        <taxon>Pseudomonadota</taxon>
        <taxon>Alphaproteobacteria</taxon>
        <taxon>Rhodobacterales</taxon>
        <taxon>Paracoccaceae</taxon>
        <taxon>Thioclava</taxon>
    </lineage>
</organism>
<evidence type="ECO:0000256" key="16">
    <source>
        <dbReference type="ARBA" id="ARBA00073143"/>
    </source>
</evidence>
<dbReference type="Gene3D" id="1.10.287.130">
    <property type="match status" value="1"/>
</dbReference>
<keyword evidence="11" id="KW-0067">ATP-binding</keyword>
<evidence type="ECO:0000256" key="9">
    <source>
        <dbReference type="ARBA" id="ARBA00022741"/>
    </source>
</evidence>
<dbReference type="InterPro" id="IPR003594">
    <property type="entry name" value="HATPase_dom"/>
</dbReference>
<keyword evidence="12 18" id="KW-1133">Transmembrane helix</keyword>
<dbReference type="PANTHER" id="PTHR43065">
    <property type="entry name" value="SENSOR HISTIDINE KINASE"/>
    <property type="match status" value="1"/>
</dbReference>
<keyword evidence="8 18" id="KW-0812">Transmembrane</keyword>
<evidence type="ECO:0000256" key="18">
    <source>
        <dbReference type="SAM" id="Phobius"/>
    </source>
</evidence>
<dbReference type="SMART" id="SM00387">
    <property type="entry name" value="HATPase_c"/>
    <property type="match status" value="1"/>
</dbReference>
<keyword evidence="21" id="KW-1185">Reference proteome</keyword>
<feature type="transmembrane region" description="Helical" evidence="18">
    <location>
        <begin position="286"/>
        <end position="306"/>
    </location>
</feature>
<evidence type="ECO:0000256" key="12">
    <source>
        <dbReference type="ARBA" id="ARBA00022989"/>
    </source>
</evidence>
<dbReference type="PANTHER" id="PTHR43065:SF46">
    <property type="entry name" value="C4-DICARBOXYLATE TRANSPORT SENSOR PROTEIN DCTB"/>
    <property type="match status" value="1"/>
</dbReference>
<dbReference type="InterPro" id="IPR004358">
    <property type="entry name" value="Sig_transdc_His_kin-like_C"/>
</dbReference>
<keyword evidence="17" id="KW-0175">Coiled coil</keyword>
<dbReference type="PIRSF" id="PIRSF036431">
    <property type="entry name" value="STHK_DctB"/>
    <property type="match status" value="1"/>
</dbReference>
<sequence length="583" mass="61502">MLGRVAILIIWIGLTLAASIGAWRVSARDGLARIATQGASDLRLASDRLVAALLQFREVAVLAADHPDVVALAESFAREGRAAGDWRDAAVSLTLQRLADHAGARDIWLIAPDGAVLAGPADASERVVMSRALARAAQGATGSDHFVDPATGARLFTFAAPVFGLSGSVDGIVLLRLPAEDVEAEGRGNPVPVWFTDADGVSFLANRTDLVLLTERGAKPDAALYPAGSIAGVIRLHRRDLAGRELVSGAGSLAGPALEVSRDLPVIGMQGHALAAADPVLRSARLAALSTAAGFLAVGAVIFALWERRRALAEANAALEARVAERTAELSAANEELRRTQAELVQAGKLSALGQMSAGISHELNQPLMAISSYAENAELLLSRGRSEEAGETLGKIGAMAHRMGRIIRNLRAFARQESEPASRVGLAAVVESALEMLDQRLVKSGVTVDWKRPDFPAIVMGGEVRLSQVVINLLSNAIEAMDGQPVRRITIRLSREGEMIRLTLRDTGPGIADPERIFDPFYSTKEAGSAEGLGLGLSISYGLVQGFGGNLRGENAPGGGAIFTVDLREAVEREAKRREVRA</sequence>
<dbReference type="InterPro" id="IPR017055">
    <property type="entry name" value="Sig_transdc_His_kinase_DctB"/>
</dbReference>
<gene>
    <name evidence="20" type="ORF">TP2_02155</name>
</gene>
<dbReference type="EC" id="2.7.13.3" evidence="3"/>
<evidence type="ECO:0000256" key="11">
    <source>
        <dbReference type="ARBA" id="ARBA00022840"/>
    </source>
</evidence>
<reference evidence="20 21" key="1">
    <citation type="submission" date="2013-07" db="EMBL/GenBank/DDBJ databases">
        <title>Thioclava pacifica DSM 10166 Genome Sequencing.</title>
        <authorList>
            <person name="Lai Q."/>
            <person name="Shao Z."/>
        </authorList>
    </citation>
    <scope>NUCLEOTIDE SEQUENCE [LARGE SCALE GENOMIC DNA]</scope>
    <source>
        <strain evidence="20 21">DSM 10166</strain>
    </source>
</reference>
<evidence type="ECO:0000256" key="5">
    <source>
        <dbReference type="ARBA" id="ARBA00022519"/>
    </source>
</evidence>
<comment type="caution">
    <text evidence="20">The sequence shown here is derived from an EMBL/GenBank/DDBJ whole genome shotgun (WGS) entry which is preliminary data.</text>
</comment>
<dbReference type="EMBL" id="AUND01000001">
    <property type="protein sequence ID" value="KEO56351.1"/>
    <property type="molecule type" value="Genomic_DNA"/>
</dbReference>
<evidence type="ECO:0000256" key="15">
    <source>
        <dbReference type="ARBA" id="ARBA00059004"/>
    </source>
</evidence>
<evidence type="ECO:0000256" key="1">
    <source>
        <dbReference type="ARBA" id="ARBA00000085"/>
    </source>
</evidence>
<dbReference type="InterPro" id="IPR005467">
    <property type="entry name" value="His_kinase_dom"/>
</dbReference>
<keyword evidence="14 18" id="KW-0472">Membrane</keyword>
<comment type="function">
    <text evidence="15">Member of the two-component regulatory system DctB/DctD involved in the transport of C4-dicarboxylates. DctB functions as a membrane-associated protein kinase that phosphorylates DctD in response to environmental signals.</text>
</comment>
<dbReference type="Pfam" id="PF02518">
    <property type="entry name" value="HATPase_c"/>
    <property type="match status" value="1"/>
</dbReference>
<dbReference type="Gene3D" id="3.30.565.10">
    <property type="entry name" value="Histidine kinase-like ATPase, C-terminal domain"/>
    <property type="match status" value="1"/>
</dbReference>
<name>A0A074JFE1_9RHOB</name>
<dbReference type="AlphaFoldDB" id="A0A074JFE1"/>
<protein>
    <recommendedName>
        <fullName evidence="16">C4-dicarboxylate transport sensor protein DctB</fullName>
        <ecNumber evidence="3">2.7.13.3</ecNumber>
    </recommendedName>
</protein>
<dbReference type="InterPro" id="IPR003661">
    <property type="entry name" value="HisK_dim/P_dom"/>
</dbReference>
<dbReference type="RefSeq" id="WP_038072798.1">
    <property type="nucleotide sequence ID" value="NZ_AUND01000001.1"/>
</dbReference>
<dbReference type="SUPFAM" id="SSF47384">
    <property type="entry name" value="Homodimeric domain of signal transducing histidine kinase"/>
    <property type="match status" value="1"/>
</dbReference>
<evidence type="ECO:0000256" key="3">
    <source>
        <dbReference type="ARBA" id="ARBA00012438"/>
    </source>
</evidence>
<dbReference type="Pfam" id="PF00512">
    <property type="entry name" value="HisKA"/>
    <property type="match status" value="1"/>
</dbReference>
<dbReference type="InterPro" id="IPR036890">
    <property type="entry name" value="HATPase_C_sf"/>
</dbReference>
<dbReference type="GO" id="GO:0000155">
    <property type="term" value="F:phosphorelay sensor kinase activity"/>
    <property type="evidence" value="ECO:0007669"/>
    <property type="project" value="InterPro"/>
</dbReference>
<evidence type="ECO:0000259" key="19">
    <source>
        <dbReference type="PROSITE" id="PS50109"/>
    </source>
</evidence>
<dbReference type="Proteomes" id="UP000027432">
    <property type="component" value="Unassembled WGS sequence"/>
</dbReference>
<evidence type="ECO:0000256" key="4">
    <source>
        <dbReference type="ARBA" id="ARBA00022475"/>
    </source>
</evidence>
<dbReference type="SMART" id="SM00388">
    <property type="entry name" value="HisKA"/>
    <property type="match status" value="1"/>
</dbReference>
<accession>A0A074JFE1</accession>
<comment type="catalytic activity">
    <reaction evidence="1">
        <text>ATP + protein L-histidine = ADP + protein N-phospho-L-histidine.</text>
        <dbReference type="EC" id="2.7.13.3"/>
    </reaction>
</comment>
<keyword evidence="4" id="KW-1003">Cell membrane</keyword>